<feature type="compositionally biased region" description="Polar residues" evidence="1">
    <location>
        <begin position="58"/>
        <end position="69"/>
    </location>
</feature>
<feature type="compositionally biased region" description="Low complexity" evidence="1">
    <location>
        <begin position="44"/>
        <end position="55"/>
    </location>
</feature>
<feature type="region of interest" description="Disordered" evidence="1">
    <location>
        <begin position="120"/>
        <end position="188"/>
    </location>
</feature>
<name>A0A5C3LES8_9AGAR</name>
<dbReference type="OrthoDB" id="3251367at2759"/>
<dbReference type="EMBL" id="ML213768">
    <property type="protein sequence ID" value="TFK31367.1"/>
    <property type="molecule type" value="Genomic_DNA"/>
</dbReference>
<dbReference type="AlphaFoldDB" id="A0A5C3LES8"/>
<sequence length="663" mass="73353">MFDFLSRWRSMRAIPADQEETLPWPVTQKARGKKGDLHLNPLAISGPIPRSSPGSLTGFDSDTTPTPTMAGQWHHPVPSPSRAPSNVAWLNSSSDSLVEDPVKTTGSFKAAPPPAVIRVDSVSSQSHVHPIGRSVSLPQTATPSFNPSSSQSQISSAASASASDLTTPSTRWGLRLHTTPGFTQSTHSLRLDSRPMTYSYSMDPYGNAYNYPMAKQLSPIAEQDYFSPDSLRHSNPLPGEGSGSDKAISASASMSFSQGNPSPGGSQGSEITRPSPVYSSPFLTRHLNRTISQTSSRTHISTTSSIPRRSSSKSIDPPSIPPLDLRPPFPGPHPNHNGAGPTLRPRRSTIVAMPTIASSTEGYVEDEEEYDGDGDRESLHAESFVTATSEANTAGRLASIHEMDADALSLDPVDQGSRAELASLPSVRSGQSRLPSASESFITRRWDRDVGLGNGVMPTFRAKRQWLTVTPAFWAFWIGFVCPFLWLIGGWHFTNFGEQPPRLTFWEFYFNAGYWKEKFCGGRDRKRELRTGKIYPPLPRWVAEKQLSDDGRARLNDPKRSLRGISFGYPFIPRPVTICQNRSLFRQLLDSIISVLVKPNRLFDQLYGVKLREVRGRPESGRRMFDPWIQRCRYAFCYAMILLSIGLCTTSIYLIIINTRKLH</sequence>
<dbReference type="STRING" id="68775.A0A5C3LES8"/>
<evidence type="ECO:0000256" key="2">
    <source>
        <dbReference type="SAM" id="Phobius"/>
    </source>
</evidence>
<feature type="compositionally biased region" description="Low complexity" evidence="1">
    <location>
        <begin position="148"/>
        <end position="163"/>
    </location>
</feature>
<evidence type="ECO:0000313" key="4">
    <source>
        <dbReference type="Proteomes" id="UP000308652"/>
    </source>
</evidence>
<keyword evidence="4" id="KW-1185">Reference proteome</keyword>
<feature type="compositionally biased region" description="Pro residues" evidence="1">
    <location>
        <begin position="318"/>
        <end position="333"/>
    </location>
</feature>
<keyword evidence="2" id="KW-1133">Transmembrane helix</keyword>
<proteinExistence type="predicted"/>
<evidence type="ECO:0000313" key="3">
    <source>
        <dbReference type="EMBL" id="TFK31367.1"/>
    </source>
</evidence>
<feature type="compositionally biased region" description="Polar residues" evidence="1">
    <location>
        <begin position="136"/>
        <end position="147"/>
    </location>
</feature>
<dbReference type="Proteomes" id="UP000308652">
    <property type="component" value="Unassembled WGS sequence"/>
</dbReference>
<evidence type="ECO:0000256" key="1">
    <source>
        <dbReference type="SAM" id="MobiDB-lite"/>
    </source>
</evidence>
<feature type="compositionally biased region" description="Acidic residues" evidence="1">
    <location>
        <begin position="363"/>
        <end position="372"/>
    </location>
</feature>
<feature type="transmembrane region" description="Helical" evidence="2">
    <location>
        <begin position="632"/>
        <end position="656"/>
    </location>
</feature>
<reference evidence="3 4" key="1">
    <citation type="journal article" date="2019" name="Nat. Ecol. Evol.">
        <title>Megaphylogeny resolves global patterns of mushroom evolution.</title>
        <authorList>
            <person name="Varga T."/>
            <person name="Krizsan K."/>
            <person name="Foldi C."/>
            <person name="Dima B."/>
            <person name="Sanchez-Garcia M."/>
            <person name="Sanchez-Ramirez S."/>
            <person name="Szollosi G.J."/>
            <person name="Szarkandi J.G."/>
            <person name="Papp V."/>
            <person name="Albert L."/>
            <person name="Andreopoulos W."/>
            <person name="Angelini C."/>
            <person name="Antonin V."/>
            <person name="Barry K.W."/>
            <person name="Bougher N.L."/>
            <person name="Buchanan P."/>
            <person name="Buyck B."/>
            <person name="Bense V."/>
            <person name="Catcheside P."/>
            <person name="Chovatia M."/>
            <person name="Cooper J."/>
            <person name="Damon W."/>
            <person name="Desjardin D."/>
            <person name="Finy P."/>
            <person name="Geml J."/>
            <person name="Haridas S."/>
            <person name="Hughes K."/>
            <person name="Justo A."/>
            <person name="Karasinski D."/>
            <person name="Kautmanova I."/>
            <person name="Kiss B."/>
            <person name="Kocsube S."/>
            <person name="Kotiranta H."/>
            <person name="LaButti K.M."/>
            <person name="Lechner B.E."/>
            <person name="Liimatainen K."/>
            <person name="Lipzen A."/>
            <person name="Lukacs Z."/>
            <person name="Mihaltcheva S."/>
            <person name="Morgado L.N."/>
            <person name="Niskanen T."/>
            <person name="Noordeloos M.E."/>
            <person name="Ohm R.A."/>
            <person name="Ortiz-Santana B."/>
            <person name="Ovrebo C."/>
            <person name="Racz N."/>
            <person name="Riley R."/>
            <person name="Savchenko A."/>
            <person name="Shiryaev A."/>
            <person name="Soop K."/>
            <person name="Spirin V."/>
            <person name="Szebenyi C."/>
            <person name="Tomsovsky M."/>
            <person name="Tulloss R.E."/>
            <person name="Uehling J."/>
            <person name="Grigoriev I.V."/>
            <person name="Vagvolgyi C."/>
            <person name="Papp T."/>
            <person name="Martin F.M."/>
            <person name="Miettinen O."/>
            <person name="Hibbett D.S."/>
            <person name="Nagy L.G."/>
        </authorList>
    </citation>
    <scope>NUCLEOTIDE SEQUENCE [LARGE SCALE GENOMIC DNA]</scope>
    <source>
        <strain evidence="3 4">CBS 166.37</strain>
    </source>
</reference>
<protein>
    <submittedName>
        <fullName evidence="3">Uncharacterized protein</fullName>
    </submittedName>
</protein>
<feature type="region of interest" description="Disordered" evidence="1">
    <location>
        <begin position="226"/>
        <end position="375"/>
    </location>
</feature>
<feature type="compositionally biased region" description="Low complexity" evidence="1">
    <location>
        <begin position="289"/>
        <end position="317"/>
    </location>
</feature>
<feature type="transmembrane region" description="Helical" evidence="2">
    <location>
        <begin position="472"/>
        <end position="493"/>
    </location>
</feature>
<accession>A0A5C3LES8</accession>
<keyword evidence="2" id="KW-0812">Transmembrane</keyword>
<organism evidence="3 4">
    <name type="scientific">Crucibulum laeve</name>
    <dbReference type="NCBI Taxonomy" id="68775"/>
    <lineage>
        <taxon>Eukaryota</taxon>
        <taxon>Fungi</taxon>
        <taxon>Dikarya</taxon>
        <taxon>Basidiomycota</taxon>
        <taxon>Agaricomycotina</taxon>
        <taxon>Agaricomycetes</taxon>
        <taxon>Agaricomycetidae</taxon>
        <taxon>Agaricales</taxon>
        <taxon>Agaricineae</taxon>
        <taxon>Nidulariaceae</taxon>
        <taxon>Crucibulum</taxon>
    </lineage>
</organism>
<gene>
    <name evidence="3" type="ORF">BDQ12DRAFT_729619</name>
</gene>
<feature type="region of interest" description="Disordered" evidence="1">
    <location>
        <begin position="22"/>
        <end position="85"/>
    </location>
</feature>
<keyword evidence="2" id="KW-0472">Membrane</keyword>